<organism evidence="3 4">
    <name type="scientific">Humidesulfovibrio mexicanus</name>
    <dbReference type="NCBI Taxonomy" id="147047"/>
    <lineage>
        <taxon>Bacteria</taxon>
        <taxon>Pseudomonadati</taxon>
        <taxon>Thermodesulfobacteriota</taxon>
        <taxon>Desulfovibrionia</taxon>
        <taxon>Desulfovibrionales</taxon>
        <taxon>Desulfovibrionaceae</taxon>
        <taxon>Humidesulfovibrio</taxon>
    </lineage>
</organism>
<dbReference type="PROSITE" id="PS51371">
    <property type="entry name" value="CBS"/>
    <property type="match status" value="1"/>
</dbReference>
<protein>
    <submittedName>
        <fullName evidence="3">CBS domain-containing protein</fullName>
    </submittedName>
</protein>
<dbReference type="EMBL" id="FZOC01000004">
    <property type="protein sequence ID" value="SNR96614.1"/>
    <property type="molecule type" value="Genomic_DNA"/>
</dbReference>
<proteinExistence type="predicted"/>
<evidence type="ECO:0000313" key="3">
    <source>
        <dbReference type="EMBL" id="SNR96614.1"/>
    </source>
</evidence>
<dbReference type="InterPro" id="IPR000644">
    <property type="entry name" value="CBS_dom"/>
</dbReference>
<dbReference type="InterPro" id="IPR046342">
    <property type="entry name" value="CBS_dom_sf"/>
</dbReference>
<evidence type="ECO:0000313" key="4">
    <source>
        <dbReference type="Proteomes" id="UP000198324"/>
    </source>
</evidence>
<sequence length="164" mass="18034">MLFRKRAWDLMRDDFATVDEAASLAEAVRALRASQKKAPENNVVLVMGKSGGKDVLKGVVSVWTVLAALDENVLRDPELKVAREGDFDKAFARASAVCTHTPLDTHMEPDVPTLKPNDPMPVVLELFLRRRRGWAVVQENGKVLGVILVADLYRELSGDIAAAL</sequence>
<dbReference type="AlphaFoldDB" id="A0A239ANJ0"/>
<keyword evidence="4" id="KW-1185">Reference proteome</keyword>
<keyword evidence="1" id="KW-0129">CBS domain</keyword>
<dbReference type="CDD" id="cd02205">
    <property type="entry name" value="CBS_pair_SF"/>
    <property type="match status" value="1"/>
</dbReference>
<dbReference type="Gene3D" id="3.10.580.10">
    <property type="entry name" value="CBS-domain"/>
    <property type="match status" value="1"/>
</dbReference>
<gene>
    <name evidence="3" type="ORF">SAMN04488503_2085</name>
</gene>
<reference evidence="3 4" key="1">
    <citation type="submission" date="2017-06" db="EMBL/GenBank/DDBJ databases">
        <authorList>
            <person name="Kim H.J."/>
            <person name="Triplett B.A."/>
        </authorList>
    </citation>
    <scope>NUCLEOTIDE SEQUENCE [LARGE SCALE GENOMIC DNA]</scope>
    <source>
        <strain evidence="3 4">DSM 13116</strain>
    </source>
</reference>
<evidence type="ECO:0000256" key="1">
    <source>
        <dbReference type="PROSITE-ProRule" id="PRU00703"/>
    </source>
</evidence>
<feature type="domain" description="CBS" evidence="2">
    <location>
        <begin position="107"/>
        <end position="162"/>
    </location>
</feature>
<dbReference type="Pfam" id="PF00571">
    <property type="entry name" value="CBS"/>
    <property type="match status" value="2"/>
</dbReference>
<name>A0A239ANJ0_9BACT</name>
<dbReference type="OrthoDB" id="5453458at2"/>
<dbReference type="SMART" id="SM00116">
    <property type="entry name" value="CBS"/>
    <property type="match status" value="2"/>
</dbReference>
<accession>A0A239ANJ0</accession>
<dbReference type="RefSeq" id="WP_089274313.1">
    <property type="nucleotide sequence ID" value="NZ_FZOC01000004.1"/>
</dbReference>
<dbReference type="SUPFAM" id="SSF54631">
    <property type="entry name" value="CBS-domain pair"/>
    <property type="match status" value="1"/>
</dbReference>
<dbReference type="Proteomes" id="UP000198324">
    <property type="component" value="Unassembled WGS sequence"/>
</dbReference>
<evidence type="ECO:0000259" key="2">
    <source>
        <dbReference type="PROSITE" id="PS51371"/>
    </source>
</evidence>